<gene>
    <name evidence="1" type="ORF">BCF38_102120</name>
    <name evidence="2" type="ORF">SAMN05421539_102120</name>
</gene>
<accession>A0A2Y9A9T9</accession>
<evidence type="ECO:0000313" key="3">
    <source>
        <dbReference type="Proteomes" id="UP000245839"/>
    </source>
</evidence>
<evidence type="ECO:0000313" key="2">
    <source>
        <dbReference type="EMBL" id="SSA41284.1"/>
    </source>
</evidence>
<dbReference type="EMBL" id="UETC01000002">
    <property type="protein sequence ID" value="SSA41284.1"/>
    <property type="molecule type" value="Genomic_DNA"/>
</dbReference>
<name>A0A2Y9A9T9_9RHOB</name>
<dbReference type="EMBL" id="QGDJ01000002">
    <property type="protein sequence ID" value="PWJ20874.1"/>
    <property type="molecule type" value="Genomic_DNA"/>
</dbReference>
<keyword evidence="3" id="KW-1185">Reference proteome</keyword>
<dbReference type="Proteomes" id="UP000251571">
    <property type="component" value="Unassembled WGS sequence"/>
</dbReference>
<reference evidence="2 4" key="1">
    <citation type="submission" date="2016-10" db="EMBL/GenBank/DDBJ databases">
        <authorList>
            <person name="Cai Z."/>
        </authorList>
    </citation>
    <scope>NUCLEOTIDE SEQUENCE [LARGE SCALE GENOMIC DNA]</scope>
    <source>
        <strain evidence="2 4">DSM 25227</strain>
    </source>
</reference>
<dbReference type="Proteomes" id="UP000245839">
    <property type="component" value="Unassembled WGS sequence"/>
</dbReference>
<reference evidence="1 3" key="2">
    <citation type="submission" date="2018-03" db="EMBL/GenBank/DDBJ databases">
        <title>Genomic Encyclopedia of Archaeal and Bacterial Type Strains, Phase II (KMG-II): from individual species to whole genera.</title>
        <authorList>
            <person name="Goeker M."/>
        </authorList>
    </citation>
    <scope>NUCLEOTIDE SEQUENCE [LARGE SCALE GENOMIC DNA]</scope>
    <source>
        <strain evidence="1 3">DSM 25227</strain>
    </source>
</reference>
<organism evidence="2 4">
    <name type="scientific">Jannaschia seohaensis</name>
    <dbReference type="NCBI Taxonomy" id="475081"/>
    <lineage>
        <taxon>Bacteria</taxon>
        <taxon>Pseudomonadati</taxon>
        <taxon>Pseudomonadota</taxon>
        <taxon>Alphaproteobacteria</taxon>
        <taxon>Rhodobacterales</taxon>
        <taxon>Roseobacteraceae</taxon>
        <taxon>Jannaschia</taxon>
    </lineage>
</organism>
<protein>
    <submittedName>
        <fullName evidence="2">Uncharacterized protein</fullName>
    </submittedName>
</protein>
<evidence type="ECO:0000313" key="4">
    <source>
        <dbReference type="Proteomes" id="UP000251571"/>
    </source>
</evidence>
<dbReference type="AlphaFoldDB" id="A0A2Y9A9T9"/>
<proteinExistence type="predicted"/>
<evidence type="ECO:0000313" key="1">
    <source>
        <dbReference type="EMBL" id="PWJ20874.1"/>
    </source>
</evidence>
<sequence length="34" mass="3731">MTAKLWWMTWTALLAGSLWIPYVVGVNTAPKPAG</sequence>